<protein>
    <submittedName>
        <fullName evidence="1">Uncharacterized protein</fullName>
    </submittedName>
</protein>
<name>A0A1G9NZS7_9BACT</name>
<reference evidence="1 2" key="1">
    <citation type="submission" date="2016-10" db="EMBL/GenBank/DDBJ databases">
        <authorList>
            <person name="de Groot N.N."/>
        </authorList>
    </citation>
    <scope>NUCLEOTIDE SEQUENCE [LARGE SCALE GENOMIC DNA]</scope>
    <source>
        <strain evidence="1 2">DSM 25186</strain>
    </source>
</reference>
<dbReference type="OrthoDB" id="680366at2"/>
<proteinExistence type="predicted"/>
<dbReference type="Proteomes" id="UP000198510">
    <property type="component" value="Unassembled WGS sequence"/>
</dbReference>
<gene>
    <name evidence="1" type="ORF">SAMN05421823_10930</name>
</gene>
<evidence type="ECO:0000313" key="1">
    <source>
        <dbReference type="EMBL" id="SDL91884.1"/>
    </source>
</evidence>
<sequence length="128" mass="15309">MTTIPKPLSVLHDDHQTWTRQLDFYRDELQVLNNRLGEVSIHTTQQDVKAWVDHFETQLIIQNELIDELRHAIGVHEHTLERQAQEYPVASDYRRLEDHAEMRGQMQVFVRLYGEMKNDLNRFLSRTL</sequence>
<organism evidence="1 2">
    <name type="scientific">Catalinimonas alkaloidigena</name>
    <dbReference type="NCBI Taxonomy" id="1075417"/>
    <lineage>
        <taxon>Bacteria</taxon>
        <taxon>Pseudomonadati</taxon>
        <taxon>Bacteroidota</taxon>
        <taxon>Cytophagia</taxon>
        <taxon>Cytophagales</taxon>
        <taxon>Catalimonadaceae</taxon>
        <taxon>Catalinimonas</taxon>
    </lineage>
</organism>
<dbReference type="AlphaFoldDB" id="A0A1G9NZS7"/>
<keyword evidence="2" id="KW-1185">Reference proteome</keyword>
<dbReference type="RefSeq" id="WP_143017394.1">
    <property type="nucleotide sequence ID" value="NZ_FNFO01000009.1"/>
</dbReference>
<dbReference type="STRING" id="1075417.SAMN05421823_10930"/>
<evidence type="ECO:0000313" key="2">
    <source>
        <dbReference type="Proteomes" id="UP000198510"/>
    </source>
</evidence>
<accession>A0A1G9NZS7</accession>
<dbReference type="EMBL" id="FNFO01000009">
    <property type="protein sequence ID" value="SDL91884.1"/>
    <property type="molecule type" value="Genomic_DNA"/>
</dbReference>